<gene>
    <name evidence="1" type="ORF">H312_02410</name>
</gene>
<keyword evidence="2" id="KW-1185">Reference proteome</keyword>
<dbReference type="Proteomes" id="UP000030655">
    <property type="component" value="Unassembled WGS sequence"/>
</dbReference>
<evidence type="ECO:0000313" key="1">
    <source>
        <dbReference type="EMBL" id="KCZ80184.1"/>
    </source>
</evidence>
<proteinExistence type="predicted"/>
<reference evidence="2" key="1">
    <citation type="submission" date="2013-02" db="EMBL/GenBank/DDBJ databases">
        <authorList>
            <consortium name="The Broad Institute Genome Sequencing Platform"/>
            <person name="Cuomo C."/>
            <person name="Becnel J."/>
            <person name="Sanscrainte N."/>
            <person name="Walker B."/>
            <person name="Young S.K."/>
            <person name="Zeng Q."/>
            <person name="Gargeya S."/>
            <person name="Fitzgerald M."/>
            <person name="Haas B."/>
            <person name="Abouelleil A."/>
            <person name="Alvarado L."/>
            <person name="Arachchi H.M."/>
            <person name="Berlin A.M."/>
            <person name="Chapman S.B."/>
            <person name="Dewar J."/>
            <person name="Goldberg J."/>
            <person name="Griggs A."/>
            <person name="Gujja S."/>
            <person name="Hansen M."/>
            <person name="Howarth C."/>
            <person name="Imamovic A."/>
            <person name="Larimer J."/>
            <person name="McCowan C."/>
            <person name="Murphy C."/>
            <person name="Neiman D."/>
            <person name="Pearson M."/>
            <person name="Priest M."/>
            <person name="Roberts A."/>
            <person name="Saif S."/>
            <person name="Shea T."/>
            <person name="Sisk P."/>
            <person name="Sykes S."/>
            <person name="Wortman J."/>
            <person name="Nusbaum C."/>
            <person name="Birren B."/>
        </authorList>
    </citation>
    <scope>NUCLEOTIDE SEQUENCE [LARGE SCALE GENOMIC DNA]</scope>
    <source>
        <strain evidence="2">PRA339</strain>
    </source>
</reference>
<dbReference type="VEuPathDB" id="MicrosporidiaDB:H312_02410"/>
<name>A0A059EZM1_9MICR</name>
<protein>
    <submittedName>
        <fullName evidence="1">Uncharacterized protein</fullName>
    </submittedName>
</protein>
<dbReference type="HOGENOM" id="CLU_044348_9_2_1"/>
<sequence length="126" mass="14495">MDYKLFKKELACRYCKFLCGLESIKSQQMIMLALPKYACKKYKAYYNIRKKSIFEGFGCDRDILKILIKYLSMQPRYSIKSSVNVSTSLVVKILNKCIVLMSSIEISANKLGGPLNIVQIDEMTEL</sequence>
<reference evidence="1 2" key="2">
    <citation type="submission" date="2014-03" db="EMBL/GenBank/DDBJ databases">
        <title>The Genome Sequence of Anncaliia algerae insect isolate PRA339.</title>
        <authorList>
            <consortium name="The Broad Institute Genome Sequencing Platform"/>
            <consortium name="The Broad Institute Genome Sequencing Center for Infectious Disease"/>
            <person name="Cuomo C."/>
            <person name="Becnel J."/>
            <person name="Sanscrainte N."/>
            <person name="Walker B."/>
            <person name="Young S.K."/>
            <person name="Zeng Q."/>
            <person name="Gargeya S."/>
            <person name="Fitzgerald M."/>
            <person name="Haas B."/>
            <person name="Abouelleil A."/>
            <person name="Alvarado L."/>
            <person name="Arachchi H.M."/>
            <person name="Berlin A.M."/>
            <person name="Chapman S.B."/>
            <person name="Dewar J."/>
            <person name="Goldberg J."/>
            <person name="Griggs A."/>
            <person name="Gujja S."/>
            <person name="Hansen M."/>
            <person name="Howarth C."/>
            <person name="Imamovic A."/>
            <person name="Larimer J."/>
            <person name="McCowan C."/>
            <person name="Murphy C."/>
            <person name="Neiman D."/>
            <person name="Pearson M."/>
            <person name="Priest M."/>
            <person name="Roberts A."/>
            <person name="Saif S."/>
            <person name="Shea T."/>
            <person name="Sisk P."/>
            <person name="Sykes S."/>
            <person name="Wortman J."/>
            <person name="Nusbaum C."/>
            <person name="Birren B."/>
        </authorList>
    </citation>
    <scope>NUCLEOTIDE SEQUENCE [LARGE SCALE GENOMIC DNA]</scope>
    <source>
        <strain evidence="1 2">PRA339</strain>
    </source>
</reference>
<dbReference type="AlphaFoldDB" id="A0A059EZM1"/>
<dbReference type="EMBL" id="KK365197">
    <property type="protein sequence ID" value="KCZ80184.1"/>
    <property type="molecule type" value="Genomic_DNA"/>
</dbReference>
<organism evidence="1 2">
    <name type="scientific">Anncaliia algerae PRA339</name>
    <dbReference type="NCBI Taxonomy" id="1288291"/>
    <lineage>
        <taxon>Eukaryota</taxon>
        <taxon>Fungi</taxon>
        <taxon>Fungi incertae sedis</taxon>
        <taxon>Microsporidia</taxon>
        <taxon>Tubulinosematoidea</taxon>
        <taxon>Tubulinosematidae</taxon>
        <taxon>Anncaliia</taxon>
    </lineage>
</organism>
<evidence type="ECO:0000313" key="2">
    <source>
        <dbReference type="Proteomes" id="UP000030655"/>
    </source>
</evidence>
<accession>A0A059EZM1</accession>